<dbReference type="AlphaFoldDB" id="A0A1I1FDS8"/>
<protein>
    <submittedName>
        <fullName evidence="4">ADP-ribose pyrophosphatase YjhB, NUDIX family</fullName>
    </submittedName>
</protein>
<dbReference type="PANTHER" id="PTHR43046">
    <property type="entry name" value="GDP-MANNOSE MANNOSYL HYDROLASE"/>
    <property type="match status" value="1"/>
</dbReference>
<evidence type="ECO:0000256" key="1">
    <source>
        <dbReference type="ARBA" id="ARBA00001946"/>
    </source>
</evidence>
<dbReference type="InterPro" id="IPR015797">
    <property type="entry name" value="NUDIX_hydrolase-like_dom_sf"/>
</dbReference>
<dbReference type="Gene3D" id="3.90.79.10">
    <property type="entry name" value="Nucleoside Triphosphate Pyrophosphohydrolase"/>
    <property type="match status" value="1"/>
</dbReference>
<dbReference type="PANTHER" id="PTHR43046:SF16">
    <property type="entry name" value="ADP-RIBOSE PYROPHOSPHATASE YJHB-RELATED"/>
    <property type="match status" value="1"/>
</dbReference>
<feature type="domain" description="Nudix hydrolase" evidence="3">
    <location>
        <begin position="3"/>
        <end position="136"/>
    </location>
</feature>
<dbReference type="SUPFAM" id="SSF55811">
    <property type="entry name" value="Nudix"/>
    <property type="match status" value="1"/>
</dbReference>
<accession>A0A1I1FDS8</accession>
<evidence type="ECO:0000313" key="5">
    <source>
        <dbReference type="Proteomes" id="UP000182258"/>
    </source>
</evidence>
<evidence type="ECO:0000256" key="2">
    <source>
        <dbReference type="ARBA" id="ARBA00022801"/>
    </source>
</evidence>
<keyword evidence="2" id="KW-0378">Hydrolase</keyword>
<dbReference type="Pfam" id="PF00293">
    <property type="entry name" value="NUDIX"/>
    <property type="match status" value="1"/>
</dbReference>
<gene>
    <name evidence="4" type="ORF">SAMN04488059_101222</name>
</gene>
<name>A0A1I1FDS8_9HYPH</name>
<dbReference type="GO" id="GO:0016787">
    <property type="term" value="F:hydrolase activity"/>
    <property type="evidence" value="ECO:0007669"/>
    <property type="project" value="UniProtKB-KW"/>
</dbReference>
<dbReference type="OrthoDB" id="9761969at2"/>
<evidence type="ECO:0000313" key="4">
    <source>
        <dbReference type="EMBL" id="SFB97096.1"/>
    </source>
</evidence>
<proteinExistence type="predicted"/>
<dbReference type="Proteomes" id="UP000182258">
    <property type="component" value="Unassembled WGS sequence"/>
</dbReference>
<sequence>MQQHRISCGALVLRDDKILLVRHHRPGIHDFWAAPGGGVEGNEELARAAEREVFEETAINVIATRLAYIDEGWSPELRMLKFWFLADYMSGEIDVSANPADRESIVEAGWFALDGLPQGHVFPEALRTRLTRDLASGFPGAIKLSLRELLF</sequence>
<dbReference type="EMBL" id="FOMB01000001">
    <property type="protein sequence ID" value="SFB97096.1"/>
    <property type="molecule type" value="Genomic_DNA"/>
</dbReference>
<dbReference type="RefSeq" id="WP_052952977.1">
    <property type="nucleotide sequence ID" value="NZ_FOMB01000001.1"/>
</dbReference>
<comment type="cofactor">
    <cofactor evidence="1">
        <name>Mg(2+)</name>
        <dbReference type="ChEBI" id="CHEBI:18420"/>
    </cofactor>
</comment>
<evidence type="ECO:0000259" key="3">
    <source>
        <dbReference type="PROSITE" id="PS51462"/>
    </source>
</evidence>
<organism evidence="4 5">
    <name type="scientific">Devosia psychrophila</name>
    <dbReference type="NCBI Taxonomy" id="728005"/>
    <lineage>
        <taxon>Bacteria</taxon>
        <taxon>Pseudomonadati</taxon>
        <taxon>Pseudomonadota</taxon>
        <taxon>Alphaproteobacteria</taxon>
        <taxon>Hyphomicrobiales</taxon>
        <taxon>Devosiaceae</taxon>
        <taxon>Devosia</taxon>
    </lineage>
</organism>
<dbReference type="PROSITE" id="PS51462">
    <property type="entry name" value="NUDIX"/>
    <property type="match status" value="1"/>
</dbReference>
<dbReference type="STRING" id="728005.SAMN04488059_101222"/>
<reference evidence="4 5" key="1">
    <citation type="submission" date="2016-10" db="EMBL/GenBank/DDBJ databases">
        <authorList>
            <person name="de Groot N.N."/>
        </authorList>
    </citation>
    <scope>NUCLEOTIDE SEQUENCE [LARGE SCALE GENOMIC DNA]</scope>
    <source>
        <strain evidence="4 5">CGMCC 1.10210</strain>
    </source>
</reference>
<dbReference type="InterPro" id="IPR000086">
    <property type="entry name" value="NUDIX_hydrolase_dom"/>
</dbReference>